<evidence type="ECO:0000313" key="1">
    <source>
        <dbReference type="EMBL" id="RRT33413.1"/>
    </source>
</evidence>
<evidence type="ECO:0000313" key="2">
    <source>
        <dbReference type="Proteomes" id="UP000287651"/>
    </source>
</evidence>
<name>A0A426X1S3_ENSVE</name>
<gene>
    <name evidence="1" type="ORF">B296_00043641</name>
</gene>
<accession>A0A426X1S3</accession>
<dbReference type="AlphaFoldDB" id="A0A426X1S3"/>
<sequence length="85" mass="9399">MVRAIYSPPGQFTHRKVLPVTRILCLNKIKLLHNPVTSGNLAASLPVFFPIISLCVPSELPDSFGESLSELSVRSHCIVRTWLDA</sequence>
<protein>
    <submittedName>
        <fullName evidence="1">Uncharacterized protein</fullName>
    </submittedName>
</protein>
<proteinExistence type="predicted"/>
<dbReference type="Proteomes" id="UP000287651">
    <property type="component" value="Unassembled WGS sequence"/>
</dbReference>
<dbReference type="EMBL" id="AMZH03029126">
    <property type="protein sequence ID" value="RRT33413.1"/>
    <property type="molecule type" value="Genomic_DNA"/>
</dbReference>
<organism evidence="1 2">
    <name type="scientific">Ensete ventricosum</name>
    <name type="common">Abyssinian banana</name>
    <name type="synonym">Musa ensete</name>
    <dbReference type="NCBI Taxonomy" id="4639"/>
    <lineage>
        <taxon>Eukaryota</taxon>
        <taxon>Viridiplantae</taxon>
        <taxon>Streptophyta</taxon>
        <taxon>Embryophyta</taxon>
        <taxon>Tracheophyta</taxon>
        <taxon>Spermatophyta</taxon>
        <taxon>Magnoliopsida</taxon>
        <taxon>Liliopsida</taxon>
        <taxon>Zingiberales</taxon>
        <taxon>Musaceae</taxon>
        <taxon>Ensete</taxon>
    </lineage>
</organism>
<reference evidence="1 2" key="1">
    <citation type="journal article" date="2014" name="Agronomy (Basel)">
        <title>A Draft Genome Sequence for Ensete ventricosum, the Drought-Tolerant Tree Against Hunger.</title>
        <authorList>
            <person name="Harrison J."/>
            <person name="Moore K.A."/>
            <person name="Paszkiewicz K."/>
            <person name="Jones T."/>
            <person name="Grant M."/>
            <person name="Ambacheew D."/>
            <person name="Muzemil S."/>
            <person name="Studholme D.J."/>
        </authorList>
    </citation>
    <scope>NUCLEOTIDE SEQUENCE [LARGE SCALE GENOMIC DNA]</scope>
</reference>
<comment type="caution">
    <text evidence="1">The sequence shown here is derived from an EMBL/GenBank/DDBJ whole genome shotgun (WGS) entry which is preliminary data.</text>
</comment>